<gene>
    <name evidence="2" type="ORF">CPB84DRAFT_1738946</name>
</gene>
<protein>
    <submittedName>
        <fullName evidence="2">Uncharacterized protein</fullName>
    </submittedName>
</protein>
<keyword evidence="3" id="KW-1185">Reference proteome</keyword>
<dbReference type="Proteomes" id="UP000724874">
    <property type="component" value="Unassembled WGS sequence"/>
</dbReference>
<feature type="signal peptide" evidence="1">
    <location>
        <begin position="1"/>
        <end position="23"/>
    </location>
</feature>
<feature type="chain" id="PRO_5040447704" evidence="1">
    <location>
        <begin position="24"/>
        <end position="425"/>
    </location>
</feature>
<dbReference type="AlphaFoldDB" id="A0A9P5N9B6"/>
<dbReference type="PANTHER" id="PTHR46579">
    <property type="entry name" value="F5/8 TYPE C DOMAIN-CONTAINING PROTEIN-RELATED"/>
    <property type="match status" value="1"/>
</dbReference>
<accession>A0A9P5N9B6</accession>
<proteinExistence type="predicted"/>
<comment type="caution">
    <text evidence="2">The sequence shown here is derived from an EMBL/GenBank/DDBJ whole genome shotgun (WGS) entry which is preliminary data.</text>
</comment>
<keyword evidence="1" id="KW-0732">Signal</keyword>
<name>A0A9P5N9B6_GYMJU</name>
<evidence type="ECO:0000256" key="1">
    <source>
        <dbReference type="SAM" id="SignalP"/>
    </source>
</evidence>
<reference evidence="2" key="1">
    <citation type="submission" date="2020-11" db="EMBL/GenBank/DDBJ databases">
        <authorList>
            <consortium name="DOE Joint Genome Institute"/>
            <person name="Ahrendt S."/>
            <person name="Riley R."/>
            <person name="Andreopoulos W."/>
            <person name="LaButti K."/>
            <person name="Pangilinan J."/>
            <person name="Ruiz-duenas F.J."/>
            <person name="Barrasa J.M."/>
            <person name="Sanchez-Garcia M."/>
            <person name="Camarero S."/>
            <person name="Miyauchi S."/>
            <person name="Serrano A."/>
            <person name="Linde D."/>
            <person name="Babiker R."/>
            <person name="Drula E."/>
            <person name="Ayuso-Fernandez I."/>
            <person name="Pacheco R."/>
            <person name="Padilla G."/>
            <person name="Ferreira P."/>
            <person name="Barriuso J."/>
            <person name="Kellner H."/>
            <person name="Castanera R."/>
            <person name="Alfaro M."/>
            <person name="Ramirez L."/>
            <person name="Pisabarro A.G."/>
            <person name="Kuo A."/>
            <person name="Tritt A."/>
            <person name="Lipzen A."/>
            <person name="He G."/>
            <person name="Yan M."/>
            <person name="Ng V."/>
            <person name="Cullen D."/>
            <person name="Martin F."/>
            <person name="Rosso M.-N."/>
            <person name="Henrissat B."/>
            <person name="Hibbett D."/>
            <person name="Martinez A.T."/>
            <person name="Grigoriev I.V."/>
        </authorList>
    </citation>
    <scope>NUCLEOTIDE SEQUENCE</scope>
    <source>
        <strain evidence="2">AH 44721</strain>
    </source>
</reference>
<dbReference type="OrthoDB" id="2669721at2759"/>
<organism evidence="2 3">
    <name type="scientific">Gymnopilus junonius</name>
    <name type="common">Spectacular rustgill mushroom</name>
    <name type="synonym">Gymnopilus spectabilis subsp. junonius</name>
    <dbReference type="NCBI Taxonomy" id="109634"/>
    <lineage>
        <taxon>Eukaryota</taxon>
        <taxon>Fungi</taxon>
        <taxon>Dikarya</taxon>
        <taxon>Basidiomycota</taxon>
        <taxon>Agaricomycotina</taxon>
        <taxon>Agaricomycetes</taxon>
        <taxon>Agaricomycetidae</taxon>
        <taxon>Agaricales</taxon>
        <taxon>Agaricineae</taxon>
        <taxon>Hymenogastraceae</taxon>
        <taxon>Gymnopilus</taxon>
    </lineage>
</organism>
<sequence length="425" mass="48409">MMHLVALNLTDLLLALWRGTIECDPSDDKRTWDWVVLIGAAWKNHGARVASTKQYLPGSFDRPPRNPAEKISSGYKAWEFLTYVFGLGPGLFYKLLPEKYWKSFCKLAAAVRILHQRSITKGQLLHAHQLLVEFIKEFEEMYYQRKESRLHFCHQSVHALLHLAPEVSRLGPGAGYTQWTMERTIGNLGEEIRQPSNPFQNLSERGVRRARINSLIAMLPELVPMKATPKTYEVLGDGYILSMPDRSLRDITEAEMAAMRAFFELKGITAEVDWTTKVKKWARLALPNGQFVRTAWKEKVKQPSKVRMSRNIMLHRNKDVRSPDFAEVQYFFQVQVQGVEETVALVSNFSTPDEQLCTESSGALLVCQYQGALALEVIPVKDISNCIAMVPFHEPEDGRFFVCEKMGLEVAFLGGGREADQREEA</sequence>
<evidence type="ECO:0000313" key="2">
    <source>
        <dbReference type="EMBL" id="KAF8869681.1"/>
    </source>
</evidence>
<evidence type="ECO:0000313" key="3">
    <source>
        <dbReference type="Proteomes" id="UP000724874"/>
    </source>
</evidence>
<dbReference type="PANTHER" id="PTHR46579:SF1">
    <property type="entry name" value="F5_8 TYPE C DOMAIN-CONTAINING PROTEIN"/>
    <property type="match status" value="1"/>
</dbReference>
<dbReference type="EMBL" id="JADNYJ010000413">
    <property type="protein sequence ID" value="KAF8869681.1"/>
    <property type="molecule type" value="Genomic_DNA"/>
</dbReference>